<keyword evidence="3" id="KW-0520">NAD</keyword>
<comment type="similarity">
    <text evidence="1 4">Belongs to the D-isomer specific 2-hydroxyacid dehydrogenase family.</text>
</comment>
<dbReference type="PANTHER" id="PTHR42789:SF1">
    <property type="entry name" value="D-ISOMER SPECIFIC 2-HYDROXYACID DEHYDROGENASE FAMILY PROTEIN (AFU_ORTHOLOGUE AFUA_6G10090)"/>
    <property type="match status" value="1"/>
</dbReference>
<accession>A0A2Z5J7Q9</accession>
<evidence type="ECO:0000313" key="7">
    <source>
        <dbReference type="EMBL" id="AXE76357.1"/>
    </source>
</evidence>
<evidence type="ECO:0000256" key="3">
    <source>
        <dbReference type="ARBA" id="ARBA00023027"/>
    </source>
</evidence>
<gene>
    <name evidence="7" type="ORF">C5746_04680</name>
</gene>
<evidence type="ECO:0000259" key="6">
    <source>
        <dbReference type="Pfam" id="PF02826"/>
    </source>
</evidence>
<dbReference type="GO" id="GO:0016616">
    <property type="term" value="F:oxidoreductase activity, acting on the CH-OH group of donors, NAD or NADP as acceptor"/>
    <property type="evidence" value="ECO:0007669"/>
    <property type="project" value="InterPro"/>
</dbReference>
<dbReference type="InterPro" id="IPR050857">
    <property type="entry name" value="D-2-hydroxyacid_DH"/>
</dbReference>
<dbReference type="GO" id="GO:0051287">
    <property type="term" value="F:NAD binding"/>
    <property type="evidence" value="ECO:0007669"/>
    <property type="project" value="InterPro"/>
</dbReference>
<evidence type="ECO:0000256" key="1">
    <source>
        <dbReference type="ARBA" id="ARBA00005854"/>
    </source>
</evidence>
<dbReference type="KEGG" id="sata:C5746_04680"/>
<dbReference type="SUPFAM" id="SSF51735">
    <property type="entry name" value="NAD(P)-binding Rossmann-fold domains"/>
    <property type="match status" value="1"/>
</dbReference>
<organism evidence="7 8">
    <name type="scientific">Streptomyces atratus</name>
    <dbReference type="NCBI Taxonomy" id="1893"/>
    <lineage>
        <taxon>Bacteria</taxon>
        <taxon>Bacillati</taxon>
        <taxon>Actinomycetota</taxon>
        <taxon>Actinomycetes</taxon>
        <taxon>Kitasatosporales</taxon>
        <taxon>Streptomycetaceae</taxon>
        <taxon>Streptomyces</taxon>
    </lineage>
</organism>
<dbReference type="Gene3D" id="3.40.50.720">
    <property type="entry name" value="NAD(P)-binding Rossmann-like Domain"/>
    <property type="match status" value="2"/>
</dbReference>
<dbReference type="Proteomes" id="UP000252698">
    <property type="component" value="Chromosome"/>
</dbReference>
<dbReference type="InterPro" id="IPR029753">
    <property type="entry name" value="D-isomer_DH_CS"/>
</dbReference>
<dbReference type="AlphaFoldDB" id="A0A2Z5J7Q9"/>
<dbReference type="EMBL" id="CP027306">
    <property type="protein sequence ID" value="AXE76357.1"/>
    <property type="molecule type" value="Genomic_DNA"/>
</dbReference>
<dbReference type="PROSITE" id="PS00671">
    <property type="entry name" value="D_2_HYDROXYACID_DH_3"/>
    <property type="match status" value="1"/>
</dbReference>
<keyword evidence="2 4" id="KW-0560">Oxidoreductase</keyword>
<evidence type="ECO:0000256" key="4">
    <source>
        <dbReference type="RuleBase" id="RU003719"/>
    </source>
</evidence>
<dbReference type="Pfam" id="PF00389">
    <property type="entry name" value="2-Hacid_dh"/>
    <property type="match status" value="1"/>
</dbReference>
<dbReference type="PANTHER" id="PTHR42789">
    <property type="entry name" value="D-ISOMER SPECIFIC 2-HYDROXYACID DEHYDROGENASE FAMILY PROTEIN (AFU_ORTHOLOGUE AFUA_6G10090)"/>
    <property type="match status" value="1"/>
</dbReference>
<proteinExistence type="inferred from homology"/>
<dbReference type="SUPFAM" id="SSF52283">
    <property type="entry name" value="Formate/glycerate dehydrogenase catalytic domain-like"/>
    <property type="match status" value="1"/>
</dbReference>
<evidence type="ECO:0000313" key="8">
    <source>
        <dbReference type="Proteomes" id="UP000252698"/>
    </source>
</evidence>
<protein>
    <submittedName>
        <fullName evidence="7">3-phosphoglycerate dehydrogenase</fullName>
    </submittedName>
</protein>
<reference evidence="7 8" key="1">
    <citation type="journal article" date="2018" name="Front. Microbiol.">
        <title>Genome Sequencing of Streptomyces atratus SCSIOZH16 and Activation Production of Nocardamine via Metabolic Engineering.</title>
        <authorList>
            <person name="Li Y."/>
            <person name="Zhang C."/>
            <person name="Liu C."/>
            <person name="Ju J."/>
            <person name="Ma J."/>
        </authorList>
    </citation>
    <scope>NUCLEOTIDE SEQUENCE [LARGE SCALE GENOMIC DNA]</scope>
    <source>
        <strain evidence="7 8">SCSIO_ZH16</strain>
    </source>
</reference>
<dbReference type="InterPro" id="IPR036291">
    <property type="entry name" value="NAD(P)-bd_dom_sf"/>
</dbReference>
<feature type="domain" description="D-isomer specific 2-hydroxyacid dehydrogenase NAD-binding" evidence="6">
    <location>
        <begin position="102"/>
        <end position="277"/>
    </location>
</feature>
<evidence type="ECO:0000256" key="2">
    <source>
        <dbReference type="ARBA" id="ARBA00023002"/>
    </source>
</evidence>
<name>A0A2Z5J7Q9_STRAR</name>
<evidence type="ECO:0000259" key="5">
    <source>
        <dbReference type="Pfam" id="PF00389"/>
    </source>
</evidence>
<dbReference type="InterPro" id="IPR006139">
    <property type="entry name" value="D-isomer_2_OHA_DH_cat_dom"/>
</dbReference>
<dbReference type="InterPro" id="IPR006140">
    <property type="entry name" value="D-isomer_DH_NAD-bd"/>
</dbReference>
<sequence length="309" mass="32767">MVVDPIAPQALEQLRVRYDVTVRMQPSEAELVHLMPGMEAIVLRSGVELSANVINGARQLKVIARAGNGTDNIDLTAAKRAGIQVFNIPSVSSGSVAELALGLTYAVTRHIALADRQIRSNIWRKSELAGIELAGKTMGVVGLGNIGARLAALARGVGMKAVGSVGRPTQERKAEFARTGITLMSIGEVLRNADVVALTCPLNDRTRNLITAAELATMKPGAYLVNVSRGGVVNENDLYDALTRRHIAGAAIDVLANEREPSRLSELDNVVLTPHIGAMSVDSQTRIGAMLLDGLALSLTCQDAPTRIV</sequence>
<dbReference type="Pfam" id="PF02826">
    <property type="entry name" value="2-Hacid_dh_C"/>
    <property type="match status" value="1"/>
</dbReference>
<feature type="domain" description="D-isomer specific 2-hydroxyacid dehydrogenase catalytic" evidence="5">
    <location>
        <begin position="2"/>
        <end position="293"/>
    </location>
</feature>